<evidence type="ECO:0000313" key="1">
    <source>
        <dbReference type="EMBL" id="OHA12733.1"/>
    </source>
</evidence>
<protein>
    <submittedName>
        <fullName evidence="1">Uncharacterized protein</fullName>
    </submittedName>
</protein>
<evidence type="ECO:0000313" key="2">
    <source>
        <dbReference type="Proteomes" id="UP000177171"/>
    </source>
</evidence>
<reference evidence="1 2" key="1">
    <citation type="journal article" date="2016" name="Nat. Commun.">
        <title>Thousands of microbial genomes shed light on interconnected biogeochemical processes in an aquifer system.</title>
        <authorList>
            <person name="Anantharaman K."/>
            <person name="Brown C.T."/>
            <person name="Hug L.A."/>
            <person name="Sharon I."/>
            <person name="Castelle C.J."/>
            <person name="Probst A.J."/>
            <person name="Thomas B.C."/>
            <person name="Singh A."/>
            <person name="Wilkins M.J."/>
            <person name="Karaoz U."/>
            <person name="Brodie E.L."/>
            <person name="Williams K.H."/>
            <person name="Hubbard S.S."/>
            <person name="Banfield J.F."/>
        </authorList>
    </citation>
    <scope>NUCLEOTIDE SEQUENCE [LARGE SCALE GENOMIC DNA]</scope>
</reference>
<comment type="caution">
    <text evidence="1">The sequence shown here is derived from an EMBL/GenBank/DDBJ whole genome shotgun (WGS) entry which is preliminary data.</text>
</comment>
<organism evidence="1 2">
    <name type="scientific">Candidatus Sungbacteria bacterium RIFCSPLOWO2_12_FULL_41_11</name>
    <dbReference type="NCBI Taxonomy" id="1802286"/>
    <lineage>
        <taxon>Bacteria</taxon>
        <taxon>Candidatus Sungiibacteriota</taxon>
    </lineage>
</organism>
<gene>
    <name evidence="1" type="ORF">A3G49_01160</name>
</gene>
<sequence>MKEKYYKWEPVKGIEKEMWVEAIHDDYEGLRILLKGSTISSIMLSVNFSHYYMYCNVDESYRIKLWDEGEFDERNWSLYRTSSSRLIDWLFYECGGILNKDEIVHYLIKTGADVIEIITNQEPPNIKWLNAPISSADNSGVLVKLGKKGTYYDKA</sequence>
<dbReference type="Proteomes" id="UP000177171">
    <property type="component" value="Unassembled WGS sequence"/>
</dbReference>
<dbReference type="AlphaFoldDB" id="A0A1G2LMB6"/>
<proteinExistence type="predicted"/>
<accession>A0A1G2LMB6</accession>
<name>A0A1G2LMB6_9BACT</name>
<dbReference type="EMBL" id="MHQY01000043">
    <property type="protein sequence ID" value="OHA12733.1"/>
    <property type="molecule type" value="Genomic_DNA"/>
</dbReference>